<comment type="caution">
    <text evidence="8">The sequence shown here is derived from an EMBL/GenBank/DDBJ whole genome shotgun (WGS) entry which is preliminary data.</text>
</comment>
<dbReference type="Gene3D" id="1.20.1080.10">
    <property type="entry name" value="Glycerol uptake facilitator protein"/>
    <property type="match status" value="1"/>
</dbReference>
<accession>A0A4C1ZY72</accession>
<dbReference type="PANTHER" id="PTHR19139">
    <property type="entry name" value="AQUAPORIN TRANSPORTER"/>
    <property type="match status" value="1"/>
</dbReference>
<dbReference type="InterPro" id="IPR000425">
    <property type="entry name" value="MIP"/>
</dbReference>
<dbReference type="PRINTS" id="PR00783">
    <property type="entry name" value="MINTRINSICP"/>
</dbReference>
<sequence>MDEWINRCERAIGHVSGGHINPAVTAGLAAVGKVKPIRAILYVIVQCAGAAAGSALLRAFTPDTMSGGLGVTALGKSVSPLQGFGVEFFLGFVLIFVVCGVSDSYVKYRTEFKPRICETPAF</sequence>
<dbReference type="PANTHER" id="PTHR19139:SF199">
    <property type="entry name" value="MIP17260P"/>
    <property type="match status" value="1"/>
</dbReference>
<evidence type="ECO:0000256" key="6">
    <source>
        <dbReference type="RuleBase" id="RU000477"/>
    </source>
</evidence>
<dbReference type="Proteomes" id="UP000299102">
    <property type="component" value="Unassembled WGS sequence"/>
</dbReference>
<dbReference type="EMBL" id="BGZK01002296">
    <property type="protein sequence ID" value="GBP92668.1"/>
    <property type="molecule type" value="Genomic_DNA"/>
</dbReference>
<keyword evidence="4 7" id="KW-1133">Transmembrane helix</keyword>
<evidence type="ECO:0000256" key="1">
    <source>
        <dbReference type="ARBA" id="ARBA00004141"/>
    </source>
</evidence>
<protein>
    <submittedName>
        <fullName evidence="8">Aquaporin AQPcic</fullName>
    </submittedName>
</protein>
<keyword evidence="3 6" id="KW-0812">Transmembrane</keyword>
<evidence type="ECO:0000313" key="9">
    <source>
        <dbReference type="Proteomes" id="UP000299102"/>
    </source>
</evidence>
<organism evidence="8 9">
    <name type="scientific">Eumeta variegata</name>
    <name type="common">Bagworm moth</name>
    <name type="synonym">Eumeta japonica</name>
    <dbReference type="NCBI Taxonomy" id="151549"/>
    <lineage>
        <taxon>Eukaryota</taxon>
        <taxon>Metazoa</taxon>
        <taxon>Ecdysozoa</taxon>
        <taxon>Arthropoda</taxon>
        <taxon>Hexapoda</taxon>
        <taxon>Insecta</taxon>
        <taxon>Pterygota</taxon>
        <taxon>Neoptera</taxon>
        <taxon>Endopterygota</taxon>
        <taxon>Lepidoptera</taxon>
        <taxon>Glossata</taxon>
        <taxon>Ditrysia</taxon>
        <taxon>Tineoidea</taxon>
        <taxon>Psychidae</taxon>
        <taxon>Oiketicinae</taxon>
        <taxon>Eumeta</taxon>
    </lineage>
</organism>
<evidence type="ECO:0000313" key="8">
    <source>
        <dbReference type="EMBL" id="GBP92668.1"/>
    </source>
</evidence>
<evidence type="ECO:0000256" key="3">
    <source>
        <dbReference type="ARBA" id="ARBA00022692"/>
    </source>
</evidence>
<dbReference type="OrthoDB" id="3222at2759"/>
<reference evidence="8 9" key="1">
    <citation type="journal article" date="2019" name="Commun. Biol.">
        <title>The bagworm genome reveals a unique fibroin gene that provides high tensile strength.</title>
        <authorList>
            <person name="Kono N."/>
            <person name="Nakamura H."/>
            <person name="Ohtoshi R."/>
            <person name="Tomita M."/>
            <person name="Numata K."/>
            <person name="Arakawa K."/>
        </authorList>
    </citation>
    <scope>NUCLEOTIDE SEQUENCE [LARGE SCALE GENOMIC DNA]</scope>
</reference>
<dbReference type="InterPro" id="IPR034294">
    <property type="entry name" value="Aquaporin_transptr"/>
</dbReference>
<gene>
    <name evidence="8" type="primary">AQP</name>
    <name evidence="8" type="ORF">EVAR_63950_1</name>
</gene>
<feature type="transmembrane region" description="Helical" evidence="7">
    <location>
        <begin position="81"/>
        <end position="106"/>
    </location>
</feature>
<proteinExistence type="inferred from homology"/>
<evidence type="ECO:0000256" key="4">
    <source>
        <dbReference type="ARBA" id="ARBA00022989"/>
    </source>
</evidence>
<name>A0A4C1ZY72_EUMVA</name>
<dbReference type="GO" id="GO:0015267">
    <property type="term" value="F:channel activity"/>
    <property type="evidence" value="ECO:0007669"/>
    <property type="project" value="InterPro"/>
</dbReference>
<dbReference type="Pfam" id="PF00230">
    <property type="entry name" value="MIP"/>
    <property type="match status" value="1"/>
</dbReference>
<comment type="similarity">
    <text evidence="2 6">Belongs to the MIP/aquaporin (TC 1.A.8) family.</text>
</comment>
<evidence type="ECO:0000256" key="5">
    <source>
        <dbReference type="ARBA" id="ARBA00023136"/>
    </source>
</evidence>
<keyword evidence="6" id="KW-0813">Transport</keyword>
<dbReference type="STRING" id="151549.A0A4C1ZY72"/>
<dbReference type="AlphaFoldDB" id="A0A4C1ZY72"/>
<keyword evidence="5 7" id="KW-0472">Membrane</keyword>
<feature type="transmembrane region" description="Helical" evidence="7">
    <location>
        <begin position="39"/>
        <end position="61"/>
    </location>
</feature>
<dbReference type="GO" id="GO:0005886">
    <property type="term" value="C:plasma membrane"/>
    <property type="evidence" value="ECO:0007669"/>
    <property type="project" value="TreeGrafter"/>
</dbReference>
<keyword evidence="9" id="KW-1185">Reference proteome</keyword>
<dbReference type="InterPro" id="IPR023271">
    <property type="entry name" value="Aquaporin-like"/>
</dbReference>
<dbReference type="SUPFAM" id="SSF81338">
    <property type="entry name" value="Aquaporin-like"/>
    <property type="match status" value="1"/>
</dbReference>
<comment type="subcellular location">
    <subcellularLocation>
        <location evidence="1">Membrane</location>
        <topology evidence="1">Multi-pass membrane protein</topology>
    </subcellularLocation>
</comment>
<evidence type="ECO:0000256" key="2">
    <source>
        <dbReference type="ARBA" id="ARBA00006175"/>
    </source>
</evidence>
<evidence type="ECO:0000256" key="7">
    <source>
        <dbReference type="SAM" id="Phobius"/>
    </source>
</evidence>